<proteinExistence type="predicted"/>
<dbReference type="Proteomes" id="UP000789738">
    <property type="component" value="Unassembled WGS sequence"/>
</dbReference>
<reference evidence="1" key="1">
    <citation type="submission" date="2021-10" db="EMBL/GenBank/DDBJ databases">
        <authorList>
            <person name="Mesa V."/>
        </authorList>
    </citation>
    <scope>NUCLEOTIDE SEQUENCE</scope>
    <source>
        <strain evidence="1">CC3_PB</strain>
    </source>
</reference>
<evidence type="ECO:0000313" key="1">
    <source>
        <dbReference type="EMBL" id="CAG9708707.1"/>
    </source>
</evidence>
<gene>
    <name evidence="1" type="ORF">CNEO_43784</name>
</gene>
<name>A0AA86JLW1_9CLOT</name>
<sequence length="46" mass="5227">MTIYNKNEIGDVSFGVNNDYNSIISIFNIKLLCWKKSCTIADCCFS</sequence>
<dbReference type="AlphaFoldDB" id="A0AA86JLW1"/>
<protein>
    <submittedName>
        <fullName evidence="1">Uncharacterized protein</fullName>
    </submittedName>
</protein>
<organism evidence="1 2">
    <name type="scientific">Clostridium neonatale</name>
    <dbReference type="NCBI Taxonomy" id="137838"/>
    <lineage>
        <taxon>Bacteria</taxon>
        <taxon>Bacillati</taxon>
        <taxon>Bacillota</taxon>
        <taxon>Clostridia</taxon>
        <taxon>Eubacteriales</taxon>
        <taxon>Clostridiaceae</taxon>
        <taxon>Clostridium</taxon>
    </lineage>
</organism>
<evidence type="ECO:0000313" key="2">
    <source>
        <dbReference type="Proteomes" id="UP000789738"/>
    </source>
</evidence>
<comment type="caution">
    <text evidence="1">The sequence shown here is derived from an EMBL/GenBank/DDBJ whole genome shotgun (WGS) entry which is preliminary data.</text>
</comment>
<dbReference type="EMBL" id="CAKJVE010000004">
    <property type="protein sequence ID" value="CAG9708707.1"/>
    <property type="molecule type" value="Genomic_DNA"/>
</dbReference>
<accession>A0AA86JLW1</accession>